<dbReference type="EMBL" id="JAWDGP010000946">
    <property type="protein sequence ID" value="KAK3796016.1"/>
    <property type="molecule type" value="Genomic_DNA"/>
</dbReference>
<keyword evidence="2" id="KW-0479">Metal-binding</keyword>
<accession>A0AAE1AZB5</accession>
<feature type="region of interest" description="Disordered" evidence="11">
    <location>
        <begin position="516"/>
        <end position="546"/>
    </location>
</feature>
<keyword evidence="8" id="KW-0804">Transcription</keyword>
<feature type="region of interest" description="Disordered" evidence="11">
    <location>
        <begin position="382"/>
        <end position="429"/>
    </location>
</feature>
<feature type="compositionally biased region" description="Basic and acidic residues" evidence="11">
    <location>
        <begin position="956"/>
        <end position="968"/>
    </location>
</feature>
<feature type="domain" description="C2H2-type" evidence="12">
    <location>
        <begin position="1324"/>
        <end position="1351"/>
    </location>
</feature>
<comment type="caution">
    <text evidence="13">The sequence shown here is derived from an EMBL/GenBank/DDBJ whole genome shotgun (WGS) entry which is preliminary data.</text>
</comment>
<dbReference type="SMART" id="SM00355">
    <property type="entry name" value="ZnF_C2H2"/>
    <property type="match status" value="15"/>
</dbReference>
<dbReference type="GO" id="GO:0005634">
    <property type="term" value="C:nucleus"/>
    <property type="evidence" value="ECO:0007669"/>
    <property type="project" value="UniProtKB-SubCell"/>
</dbReference>
<evidence type="ECO:0000313" key="14">
    <source>
        <dbReference type="Proteomes" id="UP001283361"/>
    </source>
</evidence>
<feature type="region of interest" description="Disordered" evidence="11">
    <location>
        <begin position="1251"/>
        <end position="1274"/>
    </location>
</feature>
<keyword evidence="14" id="KW-1185">Reference proteome</keyword>
<feature type="region of interest" description="Disordered" evidence="11">
    <location>
        <begin position="1"/>
        <end position="73"/>
    </location>
</feature>
<protein>
    <recommendedName>
        <fullName evidence="12">C2H2-type domain-containing protein</fullName>
    </recommendedName>
</protein>
<feature type="region of interest" description="Disordered" evidence="11">
    <location>
        <begin position="1069"/>
        <end position="1097"/>
    </location>
</feature>
<feature type="compositionally biased region" description="Basic and acidic residues" evidence="11">
    <location>
        <begin position="2482"/>
        <end position="2504"/>
    </location>
</feature>
<feature type="compositionally biased region" description="Basic and acidic residues" evidence="11">
    <location>
        <begin position="2462"/>
        <end position="2473"/>
    </location>
</feature>
<feature type="compositionally biased region" description="Basic and acidic residues" evidence="11">
    <location>
        <begin position="1872"/>
        <end position="1888"/>
    </location>
</feature>
<feature type="compositionally biased region" description="Basic and acidic residues" evidence="11">
    <location>
        <begin position="530"/>
        <end position="546"/>
    </location>
</feature>
<dbReference type="Pfam" id="PF00096">
    <property type="entry name" value="zf-C2H2"/>
    <property type="match status" value="5"/>
</dbReference>
<feature type="compositionally biased region" description="Basic and acidic residues" evidence="11">
    <location>
        <begin position="25"/>
        <end position="35"/>
    </location>
</feature>
<feature type="compositionally biased region" description="Polar residues" evidence="11">
    <location>
        <begin position="2082"/>
        <end position="2091"/>
    </location>
</feature>
<dbReference type="FunFam" id="3.30.160.60:FF:000624">
    <property type="entry name" value="zinc finger protein 697"/>
    <property type="match status" value="1"/>
</dbReference>
<dbReference type="SUPFAM" id="SSF57667">
    <property type="entry name" value="beta-beta-alpha zinc fingers"/>
    <property type="match status" value="8"/>
</dbReference>
<dbReference type="InterPro" id="IPR036236">
    <property type="entry name" value="Znf_C2H2_sf"/>
</dbReference>
<dbReference type="FunFam" id="3.30.160.60:FF:000875">
    <property type="entry name" value="zinc finger protein 236 isoform X7"/>
    <property type="match status" value="1"/>
</dbReference>
<feature type="compositionally biased region" description="Basic and acidic residues" evidence="11">
    <location>
        <begin position="1791"/>
        <end position="1806"/>
    </location>
</feature>
<proteinExistence type="predicted"/>
<feature type="domain" description="C2H2-type" evidence="12">
    <location>
        <begin position="1053"/>
        <end position="1081"/>
    </location>
</feature>
<reference evidence="13" key="1">
    <citation type="journal article" date="2023" name="G3 (Bethesda)">
        <title>A reference genome for the long-term kleptoplast-retaining sea slug Elysia crispata morphotype clarki.</title>
        <authorList>
            <person name="Eastman K.E."/>
            <person name="Pendleton A.L."/>
            <person name="Shaikh M.A."/>
            <person name="Suttiyut T."/>
            <person name="Ogas R."/>
            <person name="Tomko P."/>
            <person name="Gavelis G."/>
            <person name="Widhalm J.R."/>
            <person name="Wisecaver J.H."/>
        </authorList>
    </citation>
    <scope>NUCLEOTIDE SEQUENCE</scope>
    <source>
        <strain evidence="13">ECLA1</strain>
    </source>
</reference>
<dbReference type="PANTHER" id="PTHR47772:SF13">
    <property type="entry name" value="GASTRULA ZINC FINGER PROTEIN XLCGF49.1-LIKE-RELATED"/>
    <property type="match status" value="1"/>
</dbReference>
<feature type="region of interest" description="Disordered" evidence="11">
    <location>
        <begin position="1789"/>
        <end position="1814"/>
    </location>
</feature>
<feature type="region of interest" description="Disordered" evidence="11">
    <location>
        <begin position="320"/>
        <end position="350"/>
    </location>
</feature>
<feature type="domain" description="C2H2-type" evidence="12">
    <location>
        <begin position="2809"/>
        <end position="2836"/>
    </location>
</feature>
<feature type="region of interest" description="Disordered" evidence="11">
    <location>
        <begin position="935"/>
        <end position="1006"/>
    </location>
</feature>
<evidence type="ECO:0000259" key="12">
    <source>
        <dbReference type="PROSITE" id="PS50157"/>
    </source>
</evidence>
<keyword evidence="6" id="KW-0805">Transcription regulation</keyword>
<feature type="compositionally biased region" description="Basic and acidic residues" evidence="11">
    <location>
        <begin position="1264"/>
        <end position="1274"/>
    </location>
</feature>
<feature type="compositionally biased region" description="Basic and acidic residues" evidence="11">
    <location>
        <begin position="1"/>
        <end position="11"/>
    </location>
</feature>
<organism evidence="13 14">
    <name type="scientific">Elysia crispata</name>
    <name type="common">lettuce slug</name>
    <dbReference type="NCBI Taxonomy" id="231223"/>
    <lineage>
        <taxon>Eukaryota</taxon>
        <taxon>Metazoa</taxon>
        <taxon>Spiralia</taxon>
        <taxon>Lophotrochozoa</taxon>
        <taxon>Mollusca</taxon>
        <taxon>Gastropoda</taxon>
        <taxon>Heterobranchia</taxon>
        <taxon>Euthyneura</taxon>
        <taxon>Panpulmonata</taxon>
        <taxon>Sacoglossa</taxon>
        <taxon>Placobranchoidea</taxon>
        <taxon>Plakobranchidae</taxon>
        <taxon>Elysia</taxon>
    </lineage>
</organism>
<feature type="compositionally biased region" description="Basic and acidic residues" evidence="11">
    <location>
        <begin position="2400"/>
        <end position="2413"/>
    </location>
</feature>
<dbReference type="InterPro" id="IPR050636">
    <property type="entry name" value="C2H2-ZF_domain-containing"/>
</dbReference>
<feature type="compositionally biased region" description="Polar residues" evidence="11">
    <location>
        <begin position="52"/>
        <end position="73"/>
    </location>
</feature>
<keyword evidence="9" id="KW-0539">Nucleus</keyword>
<keyword evidence="7" id="KW-0238">DNA-binding</keyword>
<feature type="compositionally biased region" description="Low complexity" evidence="11">
    <location>
        <begin position="520"/>
        <end position="529"/>
    </location>
</feature>
<gene>
    <name evidence="13" type="ORF">RRG08_013322</name>
</gene>
<evidence type="ECO:0000256" key="4">
    <source>
        <dbReference type="ARBA" id="ARBA00022771"/>
    </source>
</evidence>
<evidence type="ECO:0000256" key="10">
    <source>
        <dbReference type="PROSITE-ProRule" id="PRU00042"/>
    </source>
</evidence>
<evidence type="ECO:0000313" key="13">
    <source>
        <dbReference type="EMBL" id="KAK3796016.1"/>
    </source>
</evidence>
<evidence type="ECO:0000256" key="3">
    <source>
        <dbReference type="ARBA" id="ARBA00022737"/>
    </source>
</evidence>
<feature type="compositionally biased region" description="Polar residues" evidence="11">
    <location>
        <begin position="2030"/>
        <end position="2046"/>
    </location>
</feature>
<feature type="domain" description="C2H2-type" evidence="12">
    <location>
        <begin position="1371"/>
        <end position="1398"/>
    </location>
</feature>
<feature type="compositionally biased region" description="Basic and acidic residues" evidence="11">
    <location>
        <begin position="2015"/>
        <end position="2029"/>
    </location>
</feature>
<feature type="domain" description="C2H2-type" evidence="12">
    <location>
        <begin position="2837"/>
        <end position="2872"/>
    </location>
</feature>
<feature type="compositionally biased region" description="Polar residues" evidence="11">
    <location>
        <begin position="1889"/>
        <end position="1898"/>
    </location>
</feature>
<dbReference type="PROSITE" id="PS50157">
    <property type="entry name" value="ZINC_FINGER_C2H2_2"/>
    <property type="match status" value="14"/>
</dbReference>
<comment type="subcellular location">
    <subcellularLocation>
        <location evidence="1">Nucleus</location>
    </subcellularLocation>
</comment>
<keyword evidence="5" id="KW-0862">Zinc</keyword>
<feature type="region of interest" description="Disordered" evidence="11">
    <location>
        <begin position="2904"/>
        <end position="2928"/>
    </location>
</feature>
<feature type="domain" description="C2H2-type" evidence="12">
    <location>
        <begin position="1229"/>
        <end position="1256"/>
    </location>
</feature>
<feature type="compositionally biased region" description="Polar residues" evidence="11">
    <location>
        <begin position="1985"/>
        <end position="2006"/>
    </location>
</feature>
<evidence type="ECO:0000256" key="5">
    <source>
        <dbReference type="ARBA" id="ARBA00022833"/>
    </source>
</evidence>
<name>A0AAE1AZB5_9GAST</name>
<feature type="domain" description="C2H2-type" evidence="12">
    <location>
        <begin position="1200"/>
        <end position="1227"/>
    </location>
</feature>
<evidence type="ECO:0000256" key="7">
    <source>
        <dbReference type="ARBA" id="ARBA00023125"/>
    </source>
</evidence>
<dbReference type="Proteomes" id="UP001283361">
    <property type="component" value="Unassembled WGS sequence"/>
</dbReference>
<feature type="domain" description="C2H2-type" evidence="12">
    <location>
        <begin position="1172"/>
        <end position="1199"/>
    </location>
</feature>
<dbReference type="Gene3D" id="3.30.160.60">
    <property type="entry name" value="Classic Zinc Finger"/>
    <property type="match status" value="11"/>
</dbReference>
<feature type="region of interest" description="Disordered" evidence="11">
    <location>
        <begin position="197"/>
        <end position="219"/>
    </location>
</feature>
<feature type="domain" description="C2H2-type" evidence="12">
    <location>
        <begin position="2781"/>
        <end position="2808"/>
    </location>
</feature>
<evidence type="ECO:0000256" key="11">
    <source>
        <dbReference type="SAM" id="MobiDB-lite"/>
    </source>
</evidence>
<feature type="domain" description="C2H2-type" evidence="12">
    <location>
        <begin position="1526"/>
        <end position="1549"/>
    </location>
</feature>
<feature type="compositionally biased region" description="Acidic residues" evidence="11">
    <location>
        <begin position="969"/>
        <end position="983"/>
    </location>
</feature>
<feature type="domain" description="C2H2-type" evidence="12">
    <location>
        <begin position="1399"/>
        <end position="1426"/>
    </location>
</feature>
<feature type="compositionally biased region" description="Basic and acidic residues" evidence="11">
    <location>
        <begin position="132"/>
        <end position="149"/>
    </location>
</feature>
<evidence type="ECO:0000256" key="2">
    <source>
        <dbReference type="ARBA" id="ARBA00022723"/>
    </source>
</evidence>
<keyword evidence="3" id="KW-0677">Repeat</keyword>
<feature type="domain" description="C2H2-type" evidence="12">
    <location>
        <begin position="1025"/>
        <end position="1052"/>
    </location>
</feature>
<feature type="domain" description="C2H2-type" evidence="12">
    <location>
        <begin position="1290"/>
        <end position="1312"/>
    </location>
</feature>
<feature type="domain" description="C2H2-type" evidence="12">
    <location>
        <begin position="1427"/>
        <end position="1454"/>
    </location>
</feature>
<dbReference type="FunFam" id="3.30.160.60:FF:000303">
    <property type="entry name" value="Zinc finger protein 41"/>
    <property type="match status" value="1"/>
</dbReference>
<evidence type="ECO:0000256" key="6">
    <source>
        <dbReference type="ARBA" id="ARBA00023015"/>
    </source>
</evidence>
<dbReference type="PROSITE" id="PS00028">
    <property type="entry name" value="ZINC_FINGER_C2H2_1"/>
    <property type="match status" value="12"/>
</dbReference>
<feature type="compositionally biased region" description="Basic and acidic residues" evidence="11">
    <location>
        <begin position="984"/>
        <end position="1001"/>
    </location>
</feature>
<feature type="compositionally biased region" description="Polar residues" evidence="11">
    <location>
        <begin position="1716"/>
        <end position="1730"/>
    </location>
</feature>
<feature type="region of interest" description="Disordered" evidence="11">
    <location>
        <begin position="131"/>
        <end position="154"/>
    </location>
</feature>
<evidence type="ECO:0000256" key="8">
    <source>
        <dbReference type="ARBA" id="ARBA00023163"/>
    </source>
</evidence>
<sequence length="2928" mass="326348">MQKSRITELRSIEGNPSCISLNTSEAHDTQSDKSSGKPVKPDQPVGRRSCGRATNSSEISCGRKSISSGRSCGRANISSGSFWENELAVRCDSDAADSHGYRSHRGDRPVVDAVNLFDRVVDGLNQQQEVSCRVRSEGKRDGTRAEQGGRDGFNVAQGVDDAGDAVCRFVRVKGEESDAENSGYDLCSVATMSEVSAGGEKENNGDQDDLQGKKSAGTTGAASDILQSVGLWPKHRKMLEILPERDDGIVGEYMSLKSRGNIKNLSSYPESALVTPMIDCGRRQSDCMPGYHQKYKPASLECAGYEALVRLGDARTTSGMYSDRGRVGDTGTIRARSRKSSRPKRLTDQRVKERAWSKSFGSCESTTELTATIPVVSSITPGLGGQAPPTGRENNGSIPTGLLRGSPHSELGPKRFNRKSLQSEERATNEVGRWNNSSCQEIELVLCKATLKEEIKEIHFSPIKDETMEYVDNTMSQSFESKCKFKCCPKEETDTVHQCGCIQLVQCIEQNKSKDEKYGGSRAQSSARGGIEESDIRDLMKSSSCCDEKKTSEDKLKTDEESATYQIKKEDGTDAINIKQENIQEYELDHWCDLGPISQQLNPAGDVLDHKLDIEELQKSANYDYKMSSPEHDIKGLYESCKEQVARHTLTTSYFSGSPSAFHRPASVSSVLSHHARPHSHLTQQTYPTSTLGPAVYSDVDRPVKHSAMIPQPNFSHQPFSYPAVTSDYNRFYYPVTVNSPIESSFIAPQARARSISSFNHSPLVSSNDLHSSNLSHLTAISESPHSFFKRRGLNLGSPNQLATQYGINQYPYLFMMPGHLNCNQFQSPSSQHHPLMSTYQQRGEIDAADKYKSIEVTYETNTKCLGDQPPPGDATIESAKRNNSTTLVQDTVTAVETEATIRPATSERRPSNTLLRCISKQRVTKHDEDFIDPTRMKFGFDDDEDSEDNDLTRMASDEEWKPDKMQEEDGANSDTELDDDDVYKDGKEDNKNKCPNESGRKFRRKNITMAKTLETGLGMAAKEKKCQTCGKLCNGNYQLRRHEMSHSEYRPHRCPYCDKGFKQKAHLKGHTKSVHCKPEHRGSSKSRNNKRSDIAVPEADTARVNCSKVIPQSEQNGRKITKDEDRENISIETGVEVPITKKEIIENVAGKRRLGRTRIERPRRPVKDREFCCRVCGKEFKTAYRLKRHEQSHTDVRPYACRTCGKRFKQSGHRNEHEANHQRQGIRFLCNKCGVVFRCRSSFNSHMRAHGLEQTRQQQLAVETDKTRDNGKVGPQDKWEAWEMLSTAYDCPYCVEKFATAQALNNHLDTHVEITQRRHVQPYSCDVCRRTFTYRHNLLKHSLMHKAPEKFADFYKEKMEAHVASGKPSYKCFHCSKVFIRKETLAKHMKIHTGVKPFKCSTCSQSFTQNIHLKVHMRKHTGSRPFQCRECGKGFIDSTALAKHIEYEACNSENFVYHCKLCDKRHYYLGSIKQHLRREHGVDAAAIESHIERTERAAKGRKQSSTKDERLCRVDTSLGAGSERLQCLICSRTFKEKHNLLRHVRRKHIQLLTLLSGNTNPEGLDPSLQQNFASPAVNEVSDDGSSRAKKPDSVELIDSSTFENRNNFSGGHRNTGEANGTKVLTTIEDSKRKLYLSPISAQRFEHRQHVSSQVAYKECLETSLGSRITELKQHDEANLTVTYFDPKEVPQVETNIEPRFPENMNPQSDTHHSESINNSEIETGSENPTELLSPCVNFLYKIGLTVSTKGKRPTNVPTSPRAMNTPCKPAFDFTDGGFIQTEATFTEMGNDSKKHSDSESNRNCDSEQSSGYRTVPATETVSALELGVKQLFCESVYTGENFVVDLNKLDVSKSSSTETTDPRRHLQTTKPVREQGTKVTKLRDSYDSGHTASSKDLLQTPIGKGRQLSGKTFSENVFQRCSTLELDGWRGNHVAQVHCTEVCSPAPLDLSQTHLRKASPHFTVSTVTSSYQRRNLDEGEGPETCQTEVEPKNSSVTSSWGGSHLQQRKGGNLNKEDRDCKAKPRPSREPTSPTFSGADSDTSRTVSRKPKPAVEAWNAELPTGQKSPLTKQSEKPCLPPTRTSLNTETRSGVHANYHLARTPATDSRTRAPSPFERSSSHVSSTKSVCREASLDLSQSDVDGPLVIEETLPQYKETQNVSIVASTSNLLEAYKESLSKDDLPSDLEGRKTTEAVSSSKNCSCLEPEPVAQSSVTNYKAAEAVETAAPRSRPDSPSASFTFASREKVFTQADYDAKEPYENSKIFRPAQIRSSRVDFTAPDRSPASNDHMSSTYRPTIWIDSGLPRSCPLEPSTQGAGSGHNSLTDPKLKQLASLLDQDRPTLCDDQNKPIKELYTDSQQWLKPIGGFNNTITDRTQDTFTDDQKLLLQLRNFASIMKEKNPTDKAMNDKGRLNNAVNDKSLPHNAVNERSLSDNALNRRSLSDNSAKEKSLPDNAVNEKSLPDHAVNERSLPDNAVNEKSLPDHAVNERSLPDNTVNEKRLPDNAANVRSLPENAVNEKSLPDNAVNDKSLPDNEETGNPSELYDHVLQSPMTSSYQNTAQQPSQLERATPFSSLVSSSSLTYTAESADTTKFFPSKAPELAIRDGPIDLSTNTRLSSVPSVYSYPAAATPTPAYLLDFPALLGLTGTSLLDADSTARRRETDRNHLLCDSFSVPYNDQRTTNINMGYGRDHSLGIPYNHHHRDDGLWGKTNYNICNSAEVDLHNHQSPRVSLDCTHEQLRTSSSVNPAATATRTARAAAAISSPPSLPDSTMKTGQGFACEKCGKIFNARHRLKRHEMTHTNFRPYSCSQCGRAFRQKVHLSDHMKRHAGNRPFCCSGCGKSFILKNEMNQHLKHYCCGPRREHARETEVTLSLDSFSLQAQQPAQPTRAGGLTVRLVGQIGPQAPGHKRSNKSVENVAQRKSLP</sequence>
<feature type="region of interest" description="Disordered" evidence="11">
    <location>
        <begin position="1701"/>
        <end position="1730"/>
    </location>
</feature>
<evidence type="ECO:0000256" key="1">
    <source>
        <dbReference type="ARBA" id="ARBA00004123"/>
    </source>
</evidence>
<dbReference type="GO" id="GO:0008270">
    <property type="term" value="F:zinc ion binding"/>
    <property type="evidence" value="ECO:0007669"/>
    <property type="project" value="UniProtKB-KW"/>
</dbReference>
<dbReference type="InterPro" id="IPR013087">
    <property type="entry name" value="Znf_C2H2_type"/>
</dbReference>
<keyword evidence="4 10" id="KW-0863">Zinc-finger</keyword>
<feature type="region of interest" description="Disordered" evidence="11">
    <location>
        <begin position="2400"/>
        <end position="2545"/>
    </location>
</feature>
<dbReference type="PANTHER" id="PTHR47772">
    <property type="entry name" value="ZINC FINGER PROTEIN 200"/>
    <property type="match status" value="1"/>
</dbReference>
<feature type="compositionally biased region" description="Polar residues" evidence="11">
    <location>
        <begin position="2429"/>
        <end position="2446"/>
    </location>
</feature>
<dbReference type="GO" id="GO:1990837">
    <property type="term" value="F:sequence-specific double-stranded DNA binding"/>
    <property type="evidence" value="ECO:0007669"/>
    <property type="project" value="UniProtKB-ARBA"/>
</dbReference>
<feature type="compositionally biased region" description="Basic residues" evidence="11">
    <location>
        <begin position="335"/>
        <end position="344"/>
    </location>
</feature>
<feature type="region of interest" description="Disordered" evidence="11">
    <location>
        <begin position="1854"/>
        <end position="1904"/>
    </location>
</feature>
<dbReference type="FunFam" id="3.30.160.60:FF:000100">
    <property type="entry name" value="Zinc finger 45-like"/>
    <property type="match status" value="1"/>
</dbReference>
<evidence type="ECO:0000256" key="9">
    <source>
        <dbReference type="ARBA" id="ARBA00023242"/>
    </source>
</evidence>
<feature type="region of interest" description="Disordered" evidence="11">
    <location>
        <begin position="1970"/>
        <end position="2127"/>
    </location>
</feature>